<dbReference type="Proteomes" id="UP000008207">
    <property type="component" value="Chromosome"/>
</dbReference>
<protein>
    <submittedName>
        <fullName evidence="1">Uncharacterized protein</fullName>
    </submittedName>
</protein>
<accession>B8IDG8</accession>
<dbReference type="HOGENOM" id="CLU_2220084_0_0_5"/>
<keyword evidence="2" id="KW-1185">Reference proteome</keyword>
<gene>
    <name evidence="1" type="ordered locus">Mnod_6565</name>
</gene>
<dbReference type="KEGG" id="mno:Mnod_6565"/>
<dbReference type="OrthoDB" id="7997820at2"/>
<dbReference type="STRING" id="460265.Mnod_6565"/>
<evidence type="ECO:0000313" key="2">
    <source>
        <dbReference type="Proteomes" id="UP000008207"/>
    </source>
</evidence>
<dbReference type="AlphaFoldDB" id="B8IDG8"/>
<proteinExistence type="predicted"/>
<dbReference type="EMBL" id="CP001349">
    <property type="protein sequence ID" value="ACL61334.1"/>
    <property type="molecule type" value="Genomic_DNA"/>
</dbReference>
<sequence>MGALADSLAALLAAAANPLCRDGILHRAQADGGFADVPIRYRLEALHEGTEMPGLPGRRITLVVLSKSLDPNPTAEDEVTVAEGRWRIVSVVRDPAGSHVLVEGRPV</sequence>
<evidence type="ECO:0000313" key="1">
    <source>
        <dbReference type="EMBL" id="ACL61334.1"/>
    </source>
</evidence>
<reference evidence="1 2" key="1">
    <citation type="submission" date="2009-01" db="EMBL/GenBank/DDBJ databases">
        <title>Complete sequence of chromosome of Methylobacterium nodulans ORS 2060.</title>
        <authorList>
            <consortium name="US DOE Joint Genome Institute"/>
            <person name="Lucas S."/>
            <person name="Copeland A."/>
            <person name="Lapidus A."/>
            <person name="Glavina del Rio T."/>
            <person name="Dalin E."/>
            <person name="Tice H."/>
            <person name="Bruce D."/>
            <person name="Goodwin L."/>
            <person name="Pitluck S."/>
            <person name="Sims D."/>
            <person name="Brettin T."/>
            <person name="Detter J.C."/>
            <person name="Han C."/>
            <person name="Larimer F."/>
            <person name="Land M."/>
            <person name="Hauser L."/>
            <person name="Kyrpides N."/>
            <person name="Ivanova N."/>
            <person name="Marx C.J."/>
            <person name="Richardson P."/>
        </authorList>
    </citation>
    <scope>NUCLEOTIDE SEQUENCE [LARGE SCALE GENOMIC DNA]</scope>
    <source>
        <strain evidence="2">LMG 21967 / CNCM I-2342 / ORS 2060</strain>
    </source>
</reference>
<dbReference type="eggNOG" id="ENOG5032MXV">
    <property type="taxonomic scope" value="Bacteria"/>
</dbReference>
<dbReference type="RefSeq" id="WP_015932906.1">
    <property type="nucleotide sequence ID" value="NC_011894.1"/>
</dbReference>
<name>B8IDG8_METNO</name>
<organism evidence="1 2">
    <name type="scientific">Methylobacterium nodulans (strain LMG 21967 / CNCM I-2342 / ORS 2060)</name>
    <dbReference type="NCBI Taxonomy" id="460265"/>
    <lineage>
        <taxon>Bacteria</taxon>
        <taxon>Pseudomonadati</taxon>
        <taxon>Pseudomonadota</taxon>
        <taxon>Alphaproteobacteria</taxon>
        <taxon>Hyphomicrobiales</taxon>
        <taxon>Methylobacteriaceae</taxon>
        <taxon>Methylobacterium</taxon>
    </lineage>
</organism>